<protein>
    <submittedName>
        <fullName evidence="2">Uncharacterized protein</fullName>
    </submittedName>
</protein>
<keyword evidence="1" id="KW-1133">Transmembrane helix</keyword>
<sequence>MIFLVLGCYILICSSDLLYLKSNNLKKEILVYIAILSISVIISSLISLKVKIPNAMVYLGKVFSILKNMLGGFL</sequence>
<dbReference type="Proteomes" id="UP000239863">
    <property type="component" value="Unassembled WGS sequence"/>
</dbReference>
<dbReference type="AlphaFoldDB" id="A0A2S6G092"/>
<comment type="caution">
    <text evidence="2">The sequence shown here is derived from an EMBL/GenBank/DDBJ whole genome shotgun (WGS) entry which is preliminary data.</text>
</comment>
<reference evidence="2 3" key="1">
    <citation type="submission" date="2018-02" db="EMBL/GenBank/DDBJ databases">
        <title>Genomic Encyclopedia of Archaeal and Bacterial Type Strains, Phase II (KMG-II): from individual species to whole genera.</title>
        <authorList>
            <person name="Goeker M."/>
        </authorList>
    </citation>
    <scope>NUCLEOTIDE SEQUENCE [LARGE SCALE GENOMIC DNA]</scope>
    <source>
        <strain evidence="2 3">DSM 15099</strain>
    </source>
</reference>
<evidence type="ECO:0000313" key="3">
    <source>
        <dbReference type="Proteomes" id="UP000239863"/>
    </source>
</evidence>
<gene>
    <name evidence="2" type="ORF">BD821_10269</name>
</gene>
<accession>A0A2S6G092</accession>
<evidence type="ECO:0000256" key="1">
    <source>
        <dbReference type="SAM" id="Phobius"/>
    </source>
</evidence>
<keyword evidence="1" id="KW-0812">Transmembrane</keyword>
<proteinExistence type="predicted"/>
<organism evidence="2 3">
    <name type="scientific">Clostridium algidicarnis DSM 15099</name>
    <dbReference type="NCBI Taxonomy" id="1121295"/>
    <lineage>
        <taxon>Bacteria</taxon>
        <taxon>Bacillati</taxon>
        <taxon>Bacillota</taxon>
        <taxon>Clostridia</taxon>
        <taxon>Eubacteriales</taxon>
        <taxon>Clostridiaceae</taxon>
        <taxon>Clostridium</taxon>
    </lineage>
</organism>
<dbReference type="EMBL" id="PTIS01000002">
    <property type="protein sequence ID" value="PPK49156.1"/>
    <property type="molecule type" value="Genomic_DNA"/>
</dbReference>
<name>A0A2S6G092_9CLOT</name>
<dbReference type="RefSeq" id="WP_104409181.1">
    <property type="nucleotide sequence ID" value="NZ_PTIS01000002.1"/>
</dbReference>
<feature type="transmembrane region" description="Helical" evidence="1">
    <location>
        <begin position="30"/>
        <end position="48"/>
    </location>
</feature>
<keyword evidence="1" id="KW-0472">Membrane</keyword>
<evidence type="ECO:0000313" key="2">
    <source>
        <dbReference type="EMBL" id="PPK49156.1"/>
    </source>
</evidence>